<dbReference type="InterPro" id="IPR036390">
    <property type="entry name" value="WH_DNA-bd_sf"/>
</dbReference>
<reference evidence="3 4" key="1">
    <citation type="journal article" date="2015" name="Genome Announc.">
        <title>Draft Genome of the Euendolithic (true boring) Cyanobacterium Mastigocoleus testarum strain BC008.</title>
        <authorList>
            <person name="Guida B.S."/>
            <person name="Garcia-Pichel F."/>
        </authorList>
    </citation>
    <scope>NUCLEOTIDE SEQUENCE [LARGE SCALE GENOMIC DNA]</scope>
    <source>
        <strain evidence="3 4">BC008</strain>
    </source>
</reference>
<dbReference type="EMBL" id="LMTZ01000129">
    <property type="protein sequence ID" value="KST63926.1"/>
    <property type="molecule type" value="Genomic_DNA"/>
</dbReference>
<organism evidence="3 4">
    <name type="scientific">Mastigocoleus testarum BC008</name>
    <dbReference type="NCBI Taxonomy" id="371196"/>
    <lineage>
        <taxon>Bacteria</taxon>
        <taxon>Bacillati</taxon>
        <taxon>Cyanobacteriota</taxon>
        <taxon>Cyanophyceae</taxon>
        <taxon>Nostocales</taxon>
        <taxon>Hapalosiphonaceae</taxon>
        <taxon>Mastigocoleus</taxon>
    </lineage>
</organism>
<dbReference type="SUPFAM" id="SSF46785">
    <property type="entry name" value="Winged helix' DNA-binding domain"/>
    <property type="match status" value="1"/>
</dbReference>
<dbReference type="Proteomes" id="UP000053372">
    <property type="component" value="Unassembled WGS sequence"/>
</dbReference>
<dbReference type="RefSeq" id="WP_027843138.1">
    <property type="nucleotide sequence ID" value="NZ_LMTZ01000118.1"/>
</dbReference>
<dbReference type="Gene3D" id="1.10.10.10">
    <property type="entry name" value="Winged helix-like DNA-binding domain superfamily/Winged helix DNA-binding domain"/>
    <property type="match status" value="1"/>
</dbReference>
<protein>
    <submittedName>
        <fullName evidence="3">Transcriptional regulator</fullName>
    </submittedName>
</protein>
<gene>
    <name evidence="2" type="ORF">BC008_39685</name>
    <name evidence="3" type="ORF">BC008_40660</name>
</gene>
<dbReference type="AlphaFoldDB" id="A0A0V7ZJQ6"/>
<comment type="caution">
    <text evidence="3">The sequence shown here is derived from an EMBL/GenBank/DDBJ whole genome shotgun (WGS) entry which is preliminary data.</text>
</comment>
<dbReference type="NCBIfam" id="TIGR02702">
    <property type="entry name" value="SufR_cyano"/>
    <property type="match status" value="1"/>
</dbReference>
<name>A0A0V7ZJQ6_9CYAN</name>
<dbReference type="CDD" id="cd00090">
    <property type="entry name" value="HTH_ARSR"/>
    <property type="match status" value="1"/>
</dbReference>
<evidence type="ECO:0000313" key="3">
    <source>
        <dbReference type="EMBL" id="KST64636.1"/>
    </source>
</evidence>
<proteinExistence type="predicted"/>
<dbReference type="PANTHER" id="PTHR38600:SF2">
    <property type="entry name" value="SLL0088 PROTEIN"/>
    <property type="match status" value="1"/>
</dbReference>
<dbReference type="PANTHER" id="PTHR38600">
    <property type="entry name" value="TRANSCRIPTIONAL REGULATORY PROTEIN"/>
    <property type="match status" value="1"/>
</dbReference>
<feature type="region of interest" description="Disordered" evidence="1">
    <location>
        <begin position="163"/>
        <end position="205"/>
    </location>
</feature>
<feature type="compositionally biased region" description="Basic and acidic residues" evidence="1">
    <location>
        <begin position="182"/>
        <end position="196"/>
    </location>
</feature>
<dbReference type="InterPro" id="IPR014075">
    <property type="entry name" value="SUF_FeS_clus_asmb_SufR_cyano"/>
</dbReference>
<evidence type="ECO:0000313" key="2">
    <source>
        <dbReference type="EMBL" id="KST63926.1"/>
    </source>
</evidence>
<evidence type="ECO:0000256" key="1">
    <source>
        <dbReference type="SAM" id="MobiDB-lite"/>
    </source>
</evidence>
<dbReference type="Pfam" id="PF13412">
    <property type="entry name" value="HTH_24"/>
    <property type="match status" value="1"/>
</dbReference>
<dbReference type="InterPro" id="IPR036388">
    <property type="entry name" value="WH-like_DNA-bd_sf"/>
</dbReference>
<dbReference type="InterPro" id="IPR011991">
    <property type="entry name" value="ArsR-like_HTH"/>
</dbReference>
<evidence type="ECO:0000313" key="4">
    <source>
        <dbReference type="Proteomes" id="UP000053372"/>
    </source>
</evidence>
<feature type="compositionally biased region" description="Low complexity" evidence="1">
    <location>
        <begin position="169"/>
        <end position="181"/>
    </location>
</feature>
<keyword evidence="4" id="KW-1185">Reference proteome</keyword>
<accession>A0A0V7ZJQ6</accession>
<dbReference type="EMBL" id="LMTZ01000118">
    <property type="protein sequence ID" value="KST64636.1"/>
    <property type="molecule type" value="Genomic_DNA"/>
</dbReference>
<sequence>MASTQHQQSSTKQEILEYLLKHVQATALELATALKISPQAVRRHLKDLDAEKLILYSSSVQAGMGRPQHVYQLSSEGKNYLNWVASPQNSGDGYGQFAVSLLDTIAQTVGKDQVSTILKKQWERKAEEYRKSLGNAPLSKRVATLVELRKAEGYMAEYHPIETNGVTLGDNGKNNNSGNIKSDSKKSESTKPESTKPGKKKSQTKLSDRFMIVEHNCAISNVAESFPSVCGHELEMFAAALPDCTVERTHWMINGGEHRCGYLVQAKQK</sequence>